<evidence type="ECO:0000313" key="2">
    <source>
        <dbReference type="Proteomes" id="UP000815325"/>
    </source>
</evidence>
<keyword evidence="2" id="KW-1185">Reference proteome</keyword>
<name>A0ABQ7H4A1_DUNSA</name>
<dbReference type="Proteomes" id="UP000815325">
    <property type="component" value="Unassembled WGS sequence"/>
</dbReference>
<organism evidence="1 2">
    <name type="scientific">Dunaliella salina</name>
    <name type="common">Green alga</name>
    <name type="synonym">Protococcus salinus</name>
    <dbReference type="NCBI Taxonomy" id="3046"/>
    <lineage>
        <taxon>Eukaryota</taxon>
        <taxon>Viridiplantae</taxon>
        <taxon>Chlorophyta</taxon>
        <taxon>core chlorophytes</taxon>
        <taxon>Chlorophyceae</taxon>
        <taxon>CS clade</taxon>
        <taxon>Chlamydomonadales</taxon>
        <taxon>Dunaliellaceae</taxon>
        <taxon>Dunaliella</taxon>
    </lineage>
</organism>
<protein>
    <submittedName>
        <fullName evidence="1">Uncharacterized protein</fullName>
    </submittedName>
</protein>
<comment type="caution">
    <text evidence="1">The sequence shown here is derived from an EMBL/GenBank/DDBJ whole genome shotgun (WGS) entry which is preliminary data.</text>
</comment>
<sequence length="186" mass="20620">MAEPGAWRQLADNLRNLENLSLTLPSLEAPPSSSTFVHLLHEIAGVTSLQHFKFSVHSQGLCFTERDLTPLLVKLERLKTMELGVLQDLRSHAGQTSPNRLLDPRSDVAPLIVQHLPQCRFKLLVDDFEPTVKGLDQIMANLEEDTFDPLNMNASAAGGDDDDLQSMLNDPELNAELQALELEEGD</sequence>
<dbReference type="EMBL" id="MU069481">
    <property type="protein sequence ID" value="KAF5841651.1"/>
    <property type="molecule type" value="Genomic_DNA"/>
</dbReference>
<evidence type="ECO:0000313" key="1">
    <source>
        <dbReference type="EMBL" id="KAF5841651.1"/>
    </source>
</evidence>
<reference evidence="1" key="1">
    <citation type="submission" date="2017-08" db="EMBL/GenBank/DDBJ databases">
        <authorList>
            <person name="Polle J.E."/>
            <person name="Barry K."/>
            <person name="Cushman J."/>
            <person name="Schmutz J."/>
            <person name="Tran D."/>
            <person name="Hathwaick L.T."/>
            <person name="Yim W.C."/>
            <person name="Jenkins J."/>
            <person name="Mckie-Krisberg Z.M."/>
            <person name="Prochnik S."/>
            <person name="Lindquist E."/>
            <person name="Dockter R.B."/>
            <person name="Adam C."/>
            <person name="Molina H."/>
            <person name="Bunkerborg J."/>
            <person name="Jin E."/>
            <person name="Buchheim M."/>
            <person name="Magnuson J."/>
        </authorList>
    </citation>
    <scope>NUCLEOTIDE SEQUENCE</scope>
    <source>
        <strain evidence="1">CCAP 19/18</strain>
    </source>
</reference>
<gene>
    <name evidence="1" type="ORF">DUNSADRAFT_12107</name>
</gene>
<proteinExistence type="predicted"/>
<accession>A0ABQ7H4A1</accession>